<accession>A0A835ILS0</accession>
<feature type="chain" id="PRO_5032297525" description="Phytocyanin domain-containing protein" evidence="5">
    <location>
        <begin position="28"/>
        <end position="196"/>
    </location>
</feature>
<dbReference type="Proteomes" id="UP000631114">
    <property type="component" value="Unassembled WGS sequence"/>
</dbReference>
<dbReference type="SUPFAM" id="SSF49503">
    <property type="entry name" value="Cupredoxins"/>
    <property type="match status" value="1"/>
</dbReference>
<evidence type="ECO:0000256" key="5">
    <source>
        <dbReference type="SAM" id="SignalP"/>
    </source>
</evidence>
<evidence type="ECO:0000256" key="3">
    <source>
        <dbReference type="ARBA" id="ARBA00023180"/>
    </source>
</evidence>
<feature type="compositionally biased region" description="Pro residues" evidence="4">
    <location>
        <begin position="159"/>
        <end position="169"/>
    </location>
</feature>
<evidence type="ECO:0000256" key="1">
    <source>
        <dbReference type="ARBA" id="ARBA00022723"/>
    </source>
</evidence>
<keyword evidence="2" id="KW-0186">Copper</keyword>
<dbReference type="OrthoDB" id="1933492at2759"/>
<reference evidence="7 8" key="1">
    <citation type="submission" date="2020-10" db="EMBL/GenBank/DDBJ databases">
        <title>The Coptis chinensis genome and diversification of protoberbering-type alkaloids.</title>
        <authorList>
            <person name="Wang B."/>
            <person name="Shu S."/>
            <person name="Song C."/>
            <person name="Liu Y."/>
        </authorList>
    </citation>
    <scope>NUCLEOTIDE SEQUENCE [LARGE SCALE GENOMIC DNA]</scope>
    <source>
        <strain evidence="7">HL-2020</strain>
        <tissue evidence="7">Leaf</tissue>
    </source>
</reference>
<comment type="caution">
    <text evidence="7">The sequence shown here is derived from an EMBL/GenBank/DDBJ whole genome shotgun (WGS) entry which is preliminary data.</text>
</comment>
<dbReference type="GO" id="GO:0046872">
    <property type="term" value="F:metal ion binding"/>
    <property type="evidence" value="ECO:0007669"/>
    <property type="project" value="UniProtKB-KW"/>
</dbReference>
<evidence type="ECO:0000256" key="2">
    <source>
        <dbReference type="ARBA" id="ARBA00023008"/>
    </source>
</evidence>
<dbReference type="GO" id="GO:0009055">
    <property type="term" value="F:electron transfer activity"/>
    <property type="evidence" value="ECO:0007669"/>
    <property type="project" value="InterPro"/>
</dbReference>
<dbReference type="GO" id="GO:0005886">
    <property type="term" value="C:plasma membrane"/>
    <property type="evidence" value="ECO:0007669"/>
    <property type="project" value="TreeGrafter"/>
</dbReference>
<dbReference type="PANTHER" id="PTHR33021">
    <property type="entry name" value="BLUE COPPER PROTEIN"/>
    <property type="match status" value="1"/>
</dbReference>
<dbReference type="EMBL" id="JADFTS010000002">
    <property type="protein sequence ID" value="KAF9618822.1"/>
    <property type="molecule type" value="Genomic_DNA"/>
</dbReference>
<dbReference type="Pfam" id="PF02298">
    <property type="entry name" value="Cu_bind_like"/>
    <property type="match status" value="1"/>
</dbReference>
<feature type="non-terminal residue" evidence="7">
    <location>
        <position position="196"/>
    </location>
</feature>
<keyword evidence="8" id="KW-1185">Reference proteome</keyword>
<keyword evidence="5" id="KW-0732">Signal</keyword>
<evidence type="ECO:0000313" key="8">
    <source>
        <dbReference type="Proteomes" id="UP000631114"/>
    </source>
</evidence>
<dbReference type="Gene3D" id="2.60.40.420">
    <property type="entry name" value="Cupredoxins - blue copper proteins"/>
    <property type="match status" value="1"/>
</dbReference>
<evidence type="ECO:0000259" key="6">
    <source>
        <dbReference type="PROSITE" id="PS51485"/>
    </source>
</evidence>
<feature type="region of interest" description="Disordered" evidence="4">
    <location>
        <begin position="130"/>
        <end position="178"/>
    </location>
</feature>
<dbReference type="PROSITE" id="PS00196">
    <property type="entry name" value="COPPER_BLUE"/>
    <property type="match status" value="1"/>
</dbReference>
<dbReference type="InterPro" id="IPR008972">
    <property type="entry name" value="Cupredoxin"/>
</dbReference>
<gene>
    <name evidence="7" type="ORF">IFM89_002690</name>
</gene>
<dbReference type="PANTHER" id="PTHR33021:SF339">
    <property type="entry name" value="OS07G0570600 PROTEIN"/>
    <property type="match status" value="1"/>
</dbReference>
<dbReference type="InterPro" id="IPR039391">
    <property type="entry name" value="Phytocyanin-like"/>
</dbReference>
<keyword evidence="1" id="KW-0479">Metal-binding</keyword>
<feature type="signal peptide" evidence="5">
    <location>
        <begin position="1"/>
        <end position="27"/>
    </location>
</feature>
<keyword evidence="3" id="KW-0325">Glycoprotein</keyword>
<proteinExistence type="predicted"/>
<dbReference type="PROSITE" id="PS51485">
    <property type="entry name" value="PHYTOCYANIN"/>
    <property type="match status" value="1"/>
</dbReference>
<feature type="compositionally biased region" description="Low complexity" evidence="4">
    <location>
        <begin position="130"/>
        <end position="147"/>
    </location>
</feature>
<organism evidence="7 8">
    <name type="scientific">Coptis chinensis</name>
    <dbReference type="NCBI Taxonomy" id="261450"/>
    <lineage>
        <taxon>Eukaryota</taxon>
        <taxon>Viridiplantae</taxon>
        <taxon>Streptophyta</taxon>
        <taxon>Embryophyta</taxon>
        <taxon>Tracheophyta</taxon>
        <taxon>Spermatophyta</taxon>
        <taxon>Magnoliopsida</taxon>
        <taxon>Ranunculales</taxon>
        <taxon>Ranunculaceae</taxon>
        <taxon>Coptidoideae</taxon>
        <taxon>Coptis</taxon>
    </lineage>
</organism>
<evidence type="ECO:0000256" key="4">
    <source>
        <dbReference type="SAM" id="MobiDB-lite"/>
    </source>
</evidence>
<dbReference type="InterPro" id="IPR003245">
    <property type="entry name" value="Phytocyanin_dom"/>
</dbReference>
<feature type="domain" description="Phytocyanin" evidence="6">
    <location>
        <begin position="28"/>
        <end position="129"/>
    </location>
</feature>
<sequence>VHFSVMDCVKNIMVLFLVMASVHVSMATVYKVGDASGWSTQGTVDYKKWAAEKTFKIGDVIVFEYNNQFHDVLEMSHNDYDTCNTKAALKTYKSGNDSITISRYGHFYYLCGYPGHCEGGQKVDIRVVNSSKAPSPTSSPRPAAAPASHHHHSGSDAPSPSPAPLPSSPPKKSGASVSSKGVLGAAFGLAVLAIAH</sequence>
<evidence type="ECO:0000313" key="7">
    <source>
        <dbReference type="EMBL" id="KAF9618822.1"/>
    </source>
</evidence>
<dbReference type="InterPro" id="IPR028871">
    <property type="entry name" value="BlueCu_1_BS"/>
</dbReference>
<name>A0A835ILS0_9MAGN</name>
<dbReference type="AlphaFoldDB" id="A0A835ILS0"/>
<dbReference type="FunFam" id="2.60.40.420:FF:000003">
    <property type="entry name" value="Blue copper"/>
    <property type="match status" value="1"/>
</dbReference>
<protein>
    <recommendedName>
        <fullName evidence="6">Phytocyanin domain-containing protein</fullName>
    </recommendedName>
</protein>